<dbReference type="Proteomes" id="UP000321577">
    <property type="component" value="Unassembled WGS sequence"/>
</dbReference>
<dbReference type="InterPro" id="IPR017850">
    <property type="entry name" value="Alkaline_phosphatase_core_sf"/>
</dbReference>
<evidence type="ECO:0000256" key="2">
    <source>
        <dbReference type="ARBA" id="ARBA00022801"/>
    </source>
</evidence>
<feature type="chain" id="PRO_5022157885" evidence="3">
    <location>
        <begin position="21"/>
        <end position="512"/>
    </location>
</feature>
<keyword evidence="3" id="KW-0732">Signal</keyword>
<evidence type="ECO:0000313" key="6">
    <source>
        <dbReference type="Proteomes" id="UP000321577"/>
    </source>
</evidence>
<dbReference type="AlphaFoldDB" id="A0A512M3F0"/>
<comment type="caution">
    <text evidence="5">The sequence shown here is derived from an EMBL/GenBank/DDBJ whole genome shotgun (WGS) entry which is preliminary data.</text>
</comment>
<proteinExistence type="inferred from homology"/>
<keyword evidence="2" id="KW-0378">Hydrolase</keyword>
<dbReference type="GO" id="GO:0016787">
    <property type="term" value="F:hydrolase activity"/>
    <property type="evidence" value="ECO:0007669"/>
    <property type="project" value="UniProtKB-KW"/>
</dbReference>
<dbReference type="PANTHER" id="PTHR43751:SF7">
    <property type="entry name" value="ARYLSULPHATASE A"/>
    <property type="match status" value="1"/>
</dbReference>
<dbReference type="Pfam" id="PF00884">
    <property type="entry name" value="Sulfatase"/>
    <property type="match status" value="1"/>
</dbReference>
<keyword evidence="6" id="KW-1185">Reference proteome</keyword>
<accession>A0A512M3F0</accession>
<dbReference type="PANTHER" id="PTHR43751">
    <property type="entry name" value="SULFATASE"/>
    <property type="match status" value="1"/>
</dbReference>
<sequence length="512" mass="55546">MFRPFLVLLLGLVSFSTLPAAEKPNIIVIIADDLGYGDLSCYGATELTTPNIDKIAAEGLRFTSGYCSASTCTPTRFSLLTGTYAFRQKGTGIAPPNGPAIIKPGTETIASLLKKVGYATAAIGKWHLGLGDPKPDWNGELKPGPLEIGFDHCHLLPTTNDRVPQVYVHDHRVLNLDPKDPLWVGDTAPDENHPTGLKNRDTLKLDWSHGHNQTIHNGISRIGFYTGGVAARFRDEDLGDEWVKRSNSWIEAHKDGPFFLYLASHDIHVPRMPHERFQGKTKLGLRGDSIVEFDATVGEIRKTLERLKIAENTLIVICSDNGPVLDDGYKDGAVEKLGDHQPAGPFSGGKYSVLEGGTRTPFIVSWPGRVKPGVSDEVACTVDLAASFAALTGAALPENGCLDSLNVLPALLGEAGAKGRDHLLQQDNNGVNLGLRVGEWKLVKQKNQVKTQATVSRKKAAEAGGKGPFRLYRLTDDPAETKDLAAQEAGKLEEMKAKMEEILTKGRTRVVQ</sequence>
<evidence type="ECO:0000256" key="1">
    <source>
        <dbReference type="ARBA" id="ARBA00008779"/>
    </source>
</evidence>
<dbReference type="EMBL" id="BKAG01000002">
    <property type="protein sequence ID" value="GEP41279.1"/>
    <property type="molecule type" value="Genomic_DNA"/>
</dbReference>
<dbReference type="PROSITE" id="PS00523">
    <property type="entry name" value="SULFATASE_1"/>
    <property type="match status" value="1"/>
</dbReference>
<gene>
    <name evidence="5" type="primary">arsA_1</name>
    <name evidence="5" type="ORF">BGE01nite_05700</name>
</gene>
<reference evidence="5 6" key="1">
    <citation type="submission" date="2019-07" db="EMBL/GenBank/DDBJ databases">
        <title>Whole genome shotgun sequence of Brevifollis gellanilyticus NBRC 108608.</title>
        <authorList>
            <person name="Hosoyama A."/>
            <person name="Uohara A."/>
            <person name="Ohji S."/>
            <person name="Ichikawa N."/>
        </authorList>
    </citation>
    <scope>NUCLEOTIDE SEQUENCE [LARGE SCALE GENOMIC DNA]</scope>
    <source>
        <strain evidence="5 6">NBRC 108608</strain>
    </source>
</reference>
<dbReference type="PROSITE" id="PS00149">
    <property type="entry name" value="SULFATASE_2"/>
    <property type="match status" value="1"/>
</dbReference>
<dbReference type="InterPro" id="IPR052701">
    <property type="entry name" value="GAG_Ulvan_Degrading_Sulfatases"/>
</dbReference>
<feature type="signal peptide" evidence="3">
    <location>
        <begin position="1"/>
        <end position="20"/>
    </location>
</feature>
<evidence type="ECO:0000256" key="3">
    <source>
        <dbReference type="SAM" id="SignalP"/>
    </source>
</evidence>
<dbReference type="OrthoDB" id="9762324at2"/>
<dbReference type="CDD" id="cd16143">
    <property type="entry name" value="ARS_like"/>
    <property type="match status" value="1"/>
</dbReference>
<dbReference type="InterPro" id="IPR000917">
    <property type="entry name" value="Sulfatase_N"/>
</dbReference>
<dbReference type="Gene3D" id="3.40.720.10">
    <property type="entry name" value="Alkaline Phosphatase, subunit A"/>
    <property type="match status" value="1"/>
</dbReference>
<feature type="domain" description="Sulfatase N-terminal" evidence="4">
    <location>
        <begin position="24"/>
        <end position="394"/>
    </location>
</feature>
<organism evidence="5 6">
    <name type="scientific">Brevifollis gellanilyticus</name>
    <dbReference type="NCBI Taxonomy" id="748831"/>
    <lineage>
        <taxon>Bacteria</taxon>
        <taxon>Pseudomonadati</taxon>
        <taxon>Verrucomicrobiota</taxon>
        <taxon>Verrucomicrobiia</taxon>
        <taxon>Verrucomicrobiales</taxon>
        <taxon>Verrucomicrobiaceae</taxon>
    </lineage>
</organism>
<dbReference type="Gene3D" id="3.30.1120.10">
    <property type="match status" value="1"/>
</dbReference>
<evidence type="ECO:0000313" key="5">
    <source>
        <dbReference type="EMBL" id="GEP41279.1"/>
    </source>
</evidence>
<evidence type="ECO:0000259" key="4">
    <source>
        <dbReference type="Pfam" id="PF00884"/>
    </source>
</evidence>
<name>A0A512M3F0_9BACT</name>
<dbReference type="InterPro" id="IPR024607">
    <property type="entry name" value="Sulfatase_CS"/>
</dbReference>
<protein>
    <submittedName>
        <fullName evidence="5">Arylsulfatase</fullName>
    </submittedName>
</protein>
<comment type="similarity">
    <text evidence="1">Belongs to the sulfatase family.</text>
</comment>
<dbReference type="RefSeq" id="WP_146848740.1">
    <property type="nucleotide sequence ID" value="NZ_BKAG01000002.1"/>
</dbReference>
<dbReference type="SUPFAM" id="SSF53649">
    <property type="entry name" value="Alkaline phosphatase-like"/>
    <property type="match status" value="1"/>
</dbReference>